<evidence type="ECO:0000256" key="6">
    <source>
        <dbReference type="ARBA" id="ARBA00022741"/>
    </source>
</evidence>
<evidence type="ECO:0000256" key="1">
    <source>
        <dbReference type="ARBA" id="ARBA00022527"/>
    </source>
</evidence>
<dbReference type="InterPro" id="IPR002902">
    <property type="entry name" value="GNK2"/>
</dbReference>
<evidence type="ECO:0000256" key="3">
    <source>
        <dbReference type="ARBA" id="ARBA00022679"/>
    </source>
</evidence>
<evidence type="ECO:0000259" key="13">
    <source>
        <dbReference type="PROSITE" id="PS51473"/>
    </source>
</evidence>
<feature type="domain" description="Gnk2-homologous" evidence="13">
    <location>
        <begin position="6"/>
        <end position="107"/>
    </location>
</feature>
<reference evidence="14 15" key="1">
    <citation type="submission" date="2024-11" db="EMBL/GenBank/DDBJ databases">
        <title>A near-complete genome assembly of Cinchona calisaya.</title>
        <authorList>
            <person name="Lian D.C."/>
            <person name="Zhao X.W."/>
            <person name="Wei L."/>
        </authorList>
    </citation>
    <scope>NUCLEOTIDE SEQUENCE [LARGE SCALE GENOMIC DNA]</scope>
    <source>
        <tissue evidence="14">Nenye</tissue>
    </source>
</reference>
<keyword evidence="15" id="KW-1185">Reference proteome</keyword>
<evidence type="ECO:0000256" key="5">
    <source>
        <dbReference type="ARBA" id="ARBA00022737"/>
    </source>
</evidence>
<dbReference type="FunFam" id="3.30.430.20:FF:000005">
    <property type="entry name" value="Cysteine-rich receptor-like protein kinase 2"/>
    <property type="match status" value="1"/>
</dbReference>
<evidence type="ECO:0000256" key="2">
    <source>
        <dbReference type="ARBA" id="ARBA00022553"/>
    </source>
</evidence>
<evidence type="ECO:0000256" key="7">
    <source>
        <dbReference type="ARBA" id="ARBA00022777"/>
    </source>
</evidence>
<keyword evidence="3" id="KW-0808">Transferase</keyword>
<dbReference type="InterPro" id="IPR038408">
    <property type="entry name" value="GNK2_sf"/>
</dbReference>
<evidence type="ECO:0000256" key="10">
    <source>
        <dbReference type="ARBA" id="ARBA00047558"/>
    </source>
</evidence>
<evidence type="ECO:0000256" key="12">
    <source>
        <dbReference type="SAM" id="Phobius"/>
    </source>
</evidence>
<dbReference type="PANTHER" id="PTHR47973">
    <property type="entry name" value="CYSTEINE-RICH RECEPTOR-LIKE PROTEIN KINASE 3"/>
    <property type="match status" value="1"/>
</dbReference>
<keyword evidence="9" id="KW-0675">Receptor</keyword>
<proteinExistence type="predicted"/>
<dbReference type="FunFam" id="3.30.430.20:FF:000015">
    <property type="entry name" value="Cysteine-rich receptor-like protein kinase 3"/>
    <property type="match status" value="1"/>
</dbReference>
<dbReference type="Pfam" id="PF01657">
    <property type="entry name" value="Stress-antifung"/>
    <property type="match status" value="2"/>
</dbReference>
<comment type="catalytic activity">
    <reaction evidence="11">
        <text>L-threonyl-[protein] + ATP = O-phospho-L-threonyl-[protein] + ADP + H(+)</text>
        <dbReference type="Rhea" id="RHEA:46608"/>
        <dbReference type="Rhea" id="RHEA-COMP:11060"/>
        <dbReference type="Rhea" id="RHEA-COMP:11605"/>
        <dbReference type="ChEBI" id="CHEBI:15378"/>
        <dbReference type="ChEBI" id="CHEBI:30013"/>
        <dbReference type="ChEBI" id="CHEBI:30616"/>
        <dbReference type="ChEBI" id="CHEBI:61977"/>
        <dbReference type="ChEBI" id="CHEBI:456216"/>
    </reaction>
</comment>
<keyword evidence="1" id="KW-0723">Serine/threonine-protein kinase</keyword>
<keyword evidence="2" id="KW-0597">Phosphoprotein</keyword>
<keyword evidence="12" id="KW-1133">Transmembrane helix</keyword>
<dbReference type="AlphaFoldDB" id="A0ABD3A6E9"/>
<keyword evidence="6" id="KW-0547">Nucleotide-binding</keyword>
<dbReference type="PROSITE" id="PS51473">
    <property type="entry name" value="GNK2"/>
    <property type="match status" value="2"/>
</dbReference>
<keyword evidence="4" id="KW-0732">Signal</keyword>
<evidence type="ECO:0000256" key="9">
    <source>
        <dbReference type="ARBA" id="ARBA00023170"/>
    </source>
</evidence>
<dbReference type="CDD" id="cd23509">
    <property type="entry name" value="Gnk2-like"/>
    <property type="match status" value="2"/>
</dbReference>
<evidence type="ECO:0000313" key="14">
    <source>
        <dbReference type="EMBL" id="KAL3526402.1"/>
    </source>
</evidence>
<keyword evidence="7" id="KW-0418">Kinase</keyword>
<keyword evidence="8" id="KW-0067">ATP-binding</keyword>
<evidence type="ECO:0000256" key="11">
    <source>
        <dbReference type="ARBA" id="ARBA00047951"/>
    </source>
</evidence>
<evidence type="ECO:0000256" key="8">
    <source>
        <dbReference type="ARBA" id="ARBA00022840"/>
    </source>
</evidence>
<dbReference type="EMBL" id="JBJUIK010000005">
    <property type="protein sequence ID" value="KAL3526402.1"/>
    <property type="molecule type" value="Genomic_DNA"/>
</dbReference>
<protein>
    <recommendedName>
        <fullName evidence="13">Gnk2-homologous domain-containing protein</fullName>
    </recommendedName>
</protein>
<dbReference type="Proteomes" id="UP001630127">
    <property type="component" value="Unassembled WGS sequence"/>
</dbReference>
<feature type="transmembrane region" description="Helical" evidence="12">
    <location>
        <begin position="228"/>
        <end position="257"/>
    </location>
</feature>
<comment type="caution">
    <text evidence="14">The sequence shown here is derived from an EMBL/GenBank/DDBJ whole genome shotgun (WGS) entry which is preliminary data.</text>
</comment>
<dbReference type="GO" id="GO:0004674">
    <property type="term" value="F:protein serine/threonine kinase activity"/>
    <property type="evidence" value="ECO:0007669"/>
    <property type="project" value="UniProtKB-KW"/>
</dbReference>
<evidence type="ECO:0000313" key="15">
    <source>
        <dbReference type="Proteomes" id="UP001630127"/>
    </source>
</evidence>
<dbReference type="Gene3D" id="3.30.430.20">
    <property type="entry name" value="Gnk2 domain, C-X8-C-X2-C motif"/>
    <property type="match status" value="2"/>
</dbReference>
<sequence length="381" mass="42693">MGDPRVELVYKACGNEHAQNVSEFNDNYAKVMVSMQDEMLRNKFATGEEGKPPNRVYVLAQCMNDLSKDDCTTCFSNIRTQLPGCFPKQGGRIFFDGCFLRVDNYSFFNEFSSPADQVRCSDAKNINSPTFTDATIEMITKLVAKAPIDQGYAVGDGLPYNHKVYGMANGWRTLDPDSCSKCLSNASKAILHCLPSEEARALNVGCYLRYADSEFANHPASSSTEDAIFVYLSFVLGAVAICLLAIMIGYFSGIAIYRRQLNSSNKIKGLKMESSTIKSLQFNYSRLEKATENFSEGHKIGQETWRHFEANTLQDIIDPNMEIEYLVDIIRVVQIALLCTQELPDIRPNMTAVILMLSEKELELPVPSKPPFLDEHLTDDH</sequence>
<keyword evidence="12" id="KW-0812">Transmembrane</keyword>
<dbReference type="InterPro" id="IPR052059">
    <property type="entry name" value="CR_Ser/Thr_kinase"/>
</dbReference>
<organism evidence="14 15">
    <name type="scientific">Cinchona calisaya</name>
    <dbReference type="NCBI Taxonomy" id="153742"/>
    <lineage>
        <taxon>Eukaryota</taxon>
        <taxon>Viridiplantae</taxon>
        <taxon>Streptophyta</taxon>
        <taxon>Embryophyta</taxon>
        <taxon>Tracheophyta</taxon>
        <taxon>Spermatophyta</taxon>
        <taxon>Magnoliopsida</taxon>
        <taxon>eudicotyledons</taxon>
        <taxon>Gunneridae</taxon>
        <taxon>Pentapetalae</taxon>
        <taxon>asterids</taxon>
        <taxon>lamiids</taxon>
        <taxon>Gentianales</taxon>
        <taxon>Rubiaceae</taxon>
        <taxon>Cinchonoideae</taxon>
        <taxon>Cinchoneae</taxon>
        <taxon>Cinchona</taxon>
    </lineage>
</organism>
<feature type="domain" description="Gnk2-homologous" evidence="13">
    <location>
        <begin position="113"/>
        <end position="215"/>
    </location>
</feature>
<gene>
    <name evidence="14" type="ORF">ACH5RR_011058</name>
</gene>
<keyword evidence="5" id="KW-0677">Repeat</keyword>
<evidence type="ECO:0000256" key="4">
    <source>
        <dbReference type="ARBA" id="ARBA00022729"/>
    </source>
</evidence>
<name>A0ABD3A6E9_9GENT</name>
<accession>A0ABD3A6E9</accession>
<comment type="catalytic activity">
    <reaction evidence="10">
        <text>L-seryl-[protein] + ATP = O-phospho-L-seryl-[protein] + ADP + H(+)</text>
        <dbReference type="Rhea" id="RHEA:17989"/>
        <dbReference type="Rhea" id="RHEA-COMP:9863"/>
        <dbReference type="Rhea" id="RHEA-COMP:11604"/>
        <dbReference type="ChEBI" id="CHEBI:15378"/>
        <dbReference type="ChEBI" id="CHEBI:29999"/>
        <dbReference type="ChEBI" id="CHEBI:30616"/>
        <dbReference type="ChEBI" id="CHEBI:83421"/>
        <dbReference type="ChEBI" id="CHEBI:456216"/>
    </reaction>
</comment>
<keyword evidence="12" id="KW-0472">Membrane</keyword>
<dbReference type="GO" id="GO:0005524">
    <property type="term" value="F:ATP binding"/>
    <property type="evidence" value="ECO:0007669"/>
    <property type="project" value="UniProtKB-KW"/>
</dbReference>